<accession>A0A1I5V0N2</accession>
<dbReference type="Proteomes" id="UP000198577">
    <property type="component" value="Unassembled WGS sequence"/>
</dbReference>
<evidence type="ECO:0000313" key="2">
    <source>
        <dbReference type="Proteomes" id="UP000198577"/>
    </source>
</evidence>
<organism evidence="1 2">
    <name type="scientific">Caldicoprobacter faecalis</name>
    <dbReference type="NCBI Taxonomy" id="937334"/>
    <lineage>
        <taxon>Bacteria</taxon>
        <taxon>Bacillati</taxon>
        <taxon>Bacillota</taxon>
        <taxon>Clostridia</taxon>
        <taxon>Caldicoprobacterales</taxon>
        <taxon>Caldicoprobacteraceae</taxon>
        <taxon>Caldicoprobacter</taxon>
    </lineage>
</organism>
<dbReference type="AlphaFoldDB" id="A0A1I5V0N2"/>
<dbReference type="STRING" id="937334.SAMN05444406_10924"/>
<dbReference type="EMBL" id="FOXR01000009">
    <property type="protein sequence ID" value="SFQ00516.1"/>
    <property type="molecule type" value="Genomic_DNA"/>
</dbReference>
<protein>
    <submittedName>
        <fullName evidence="1">Uncharacterized protein</fullName>
    </submittedName>
</protein>
<proteinExistence type="predicted"/>
<evidence type="ECO:0000313" key="1">
    <source>
        <dbReference type="EMBL" id="SFQ00516.1"/>
    </source>
</evidence>
<reference evidence="1 2" key="1">
    <citation type="submission" date="2016-10" db="EMBL/GenBank/DDBJ databases">
        <authorList>
            <person name="de Groot N.N."/>
        </authorList>
    </citation>
    <scope>NUCLEOTIDE SEQUENCE [LARGE SCALE GENOMIC DNA]</scope>
    <source>
        <strain evidence="1 2">DSM 20678</strain>
    </source>
</reference>
<sequence length="48" mass="6068">MNLHHPRHYHHTHFGHKERVYYHHAENFNDYIQAVEEYKKAFLQKAMY</sequence>
<gene>
    <name evidence="1" type="ORF">SAMN05444406_10924</name>
</gene>
<keyword evidence="2" id="KW-1185">Reference proteome</keyword>
<name>A0A1I5V0N2_9FIRM</name>